<dbReference type="AlphaFoldDB" id="F3YV09"/>
<dbReference type="InterPro" id="IPR019099">
    <property type="entry name" value="Uncharacterised_PGPGW_TM"/>
</dbReference>
<dbReference type="HOGENOM" id="CLU_2286900_0_0_7"/>
<dbReference type="STRING" id="690850.Desaf_0911"/>
<dbReference type="Pfam" id="PF09656">
    <property type="entry name" value="PGPGW"/>
    <property type="match status" value="1"/>
</dbReference>
<accession>F3YV09</accession>
<reference evidence="2 3" key="1">
    <citation type="journal article" date="2011" name="J. Bacteriol.">
        <title>Genome sequence of the mercury-methylating and pleomorphic Desulfovibrio africanus Strain Walvis Bay.</title>
        <authorList>
            <person name="Brown S.D."/>
            <person name="Wall J.D."/>
            <person name="Kucken A.M."/>
            <person name="Gilmour C.C."/>
            <person name="Podar M."/>
            <person name="Brandt C.C."/>
            <person name="Teshima H."/>
            <person name="Detter J.C."/>
            <person name="Han C.S."/>
            <person name="Land M.L."/>
            <person name="Lucas S."/>
            <person name="Han J."/>
            <person name="Pennacchio L."/>
            <person name="Nolan M."/>
            <person name="Pitluck S."/>
            <person name="Woyke T."/>
            <person name="Goodwin L."/>
            <person name="Palumbo A.V."/>
            <person name="Elias D.A."/>
        </authorList>
    </citation>
    <scope>NUCLEOTIDE SEQUENCE [LARGE SCALE GENOMIC DNA]</scope>
    <source>
        <strain evidence="2 3">Walvis Bay</strain>
    </source>
</reference>
<keyword evidence="1" id="KW-0812">Transmembrane</keyword>
<dbReference type="EMBL" id="CP003221">
    <property type="protein sequence ID" value="EGJ49259.1"/>
    <property type="molecule type" value="Genomic_DNA"/>
</dbReference>
<evidence type="ECO:0000313" key="2">
    <source>
        <dbReference type="EMBL" id="EGJ49259.1"/>
    </source>
</evidence>
<protein>
    <recommendedName>
        <fullName evidence="4">Transmembrane protein (PGPGW)</fullName>
    </recommendedName>
</protein>
<dbReference type="KEGG" id="daf:Desaf_0911"/>
<dbReference type="RefSeq" id="WP_014259078.1">
    <property type="nucleotide sequence ID" value="NC_016629.1"/>
</dbReference>
<keyword evidence="3" id="KW-1185">Reference proteome</keyword>
<proteinExistence type="predicted"/>
<sequence length="101" mass="11779">MLKRMKRTVREVIHDRPGARFRNYHRRSRDSQMHPARRTMYYVLAAVLLVVGAVLSVLPGPAFVFFLLAFAILAARSRRVACLLDRAEIQGWRIVNKFRAR</sequence>
<evidence type="ECO:0008006" key="4">
    <source>
        <dbReference type="Google" id="ProtNLM"/>
    </source>
</evidence>
<name>F3YV09_DESAF</name>
<gene>
    <name evidence="2" type="ORF">Desaf_0911</name>
</gene>
<keyword evidence="1" id="KW-1133">Transmembrane helix</keyword>
<keyword evidence="1" id="KW-0472">Membrane</keyword>
<organism evidence="2 3">
    <name type="scientific">Desulfocurvibacter africanus subsp. africanus str. Walvis Bay</name>
    <dbReference type="NCBI Taxonomy" id="690850"/>
    <lineage>
        <taxon>Bacteria</taxon>
        <taxon>Pseudomonadati</taxon>
        <taxon>Thermodesulfobacteriota</taxon>
        <taxon>Desulfovibrionia</taxon>
        <taxon>Desulfovibrionales</taxon>
        <taxon>Desulfovibrionaceae</taxon>
        <taxon>Desulfocurvibacter</taxon>
    </lineage>
</organism>
<dbReference type="Proteomes" id="UP000007844">
    <property type="component" value="Chromosome"/>
</dbReference>
<evidence type="ECO:0000256" key="1">
    <source>
        <dbReference type="SAM" id="Phobius"/>
    </source>
</evidence>
<evidence type="ECO:0000313" key="3">
    <source>
        <dbReference type="Proteomes" id="UP000007844"/>
    </source>
</evidence>
<feature type="transmembrane region" description="Helical" evidence="1">
    <location>
        <begin position="41"/>
        <end position="74"/>
    </location>
</feature>